<reference evidence="1" key="1">
    <citation type="submission" date="2021-05" db="EMBL/GenBank/DDBJ databases">
        <title>An isolated secondary fermenter in methanogenic hydrocarbon-degrading communities.</title>
        <authorList>
            <person name="Liu Y.-F."/>
            <person name="Liu Z.-l."/>
        </authorList>
    </citation>
    <scope>NUCLEOTIDE SEQUENCE</scope>
    <source>
        <strain evidence="1">L-13</strain>
    </source>
</reference>
<dbReference type="EMBL" id="CP074691">
    <property type="protein sequence ID" value="QVL37040.1"/>
    <property type="molecule type" value="Genomic_DNA"/>
</dbReference>
<organism evidence="1 2">
    <name type="scientific">Aminirod propionatiphilus</name>
    <dbReference type="NCBI Taxonomy" id="3415223"/>
    <lineage>
        <taxon>Bacteria</taxon>
        <taxon>Thermotogati</taxon>
        <taxon>Synergistota</taxon>
        <taxon>Synergistia</taxon>
        <taxon>Synergistales</taxon>
        <taxon>Aminiphilaceae</taxon>
        <taxon>Aminirod</taxon>
    </lineage>
</organism>
<evidence type="ECO:0000313" key="2">
    <source>
        <dbReference type="Proteomes" id="UP000682204"/>
    </source>
</evidence>
<proteinExistence type="predicted"/>
<dbReference type="Proteomes" id="UP000682204">
    <property type="component" value="Chromosome"/>
</dbReference>
<gene>
    <name evidence="1" type="ORF">KIH16_04525</name>
</gene>
<keyword evidence="2" id="KW-1185">Reference proteome</keyword>
<protein>
    <submittedName>
        <fullName evidence="1">Uncharacterized protein</fullName>
    </submittedName>
</protein>
<sequence>MIRTERAEKEIWKQAVEEIRVELSQSQVGLTERLRALEESLNDEREARAKDRRKSIFFIAGALVLGYVIGK</sequence>
<accession>A0ACD1DY48</accession>
<name>A0ACD1DY48_9BACT</name>
<evidence type="ECO:0000313" key="1">
    <source>
        <dbReference type="EMBL" id="QVL37040.1"/>
    </source>
</evidence>